<dbReference type="Ensembl" id="ENSSFAT00005002504.1">
    <property type="protein sequence ID" value="ENSSFAP00005002311.1"/>
    <property type="gene ID" value="ENSSFAG00005001642.1"/>
</dbReference>
<reference evidence="1" key="1">
    <citation type="submission" date="2019-06" db="EMBL/GenBank/DDBJ databases">
        <authorList>
            <consortium name="Wellcome Sanger Institute Data Sharing"/>
        </authorList>
    </citation>
    <scope>NUCLEOTIDE SEQUENCE [LARGE SCALE GENOMIC DNA]</scope>
</reference>
<accession>A0A672F6D4</accession>
<dbReference type="GO" id="GO:0007131">
    <property type="term" value="P:reciprocal meiotic recombination"/>
    <property type="evidence" value="ECO:0007669"/>
    <property type="project" value="InterPro"/>
</dbReference>
<protein>
    <recommendedName>
        <fullName evidence="3">Synaptonemal complex central element protein 3</fullName>
    </recommendedName>
</protein>
<sequence>MSDSSPAELPRSPDIDMMELDRDVERITEGVEDMSVQLTWMAYDMVALRTSPELGAAMQALQEAYQRCKAAVCGDLDLESGMDNNPEPASATVAEM</sequence>
<proteinExistence type="predicted"/>
<evidence type="ECO:0000313" key="1">
    <source>
        <dbReference type="Ensembl" id="ENSSFAP00005002311.1"/>
    </source>
</evidence>
<dbReference type="OrthoDB" id="9944849at2759"/>
<organism evidence="1 2">
    <name type="scientific">Salarias fasciatus</name>
    <name type="common">Jewelled blenny</name>
    <name type="synonym">Blennius fasciatus</name>
    <dbReference type="NCBI Taxonomy" id="181472"/>
    <lineage>
        <taxon>Eukaryota</taxon>
        <taxon>Metazoa</taxon>
        <taxon>Chordata</taxon>
        <taxon>Craniata</taxon>
        <taxon>Vertebrata</taxon>
        <taxon>Euteleostomi</taxon>
        <taxon>Actinopterygii</taxon>
        <taxon>Neopterygii</taxon>
        <taxon>Teleostei</taxon>
        <taxon>Neoteleostei</taxon>
        <taxon>Acanthomorphata</taxon>
        <taxon>Ovalentaria</taxon>
        <taxon>Blenniimorphae</taxon>
        <taxon>Blenniiformes</taxon>
        <taxon>Blennioidei</taxon>
        <taxon>Blenniidae</taxon>
        <taxon>Salariinae</taxon>
        <taxon>Salarias</taxon>
    </lineage>
</organism>
<reference evidence="1" key="2">
    <citation type="submission" date="2025-08" db="UniProtKB">
        <authorList>
            <consortium name="Ensembl"/>
        </authorList>
    </citation>
    <scope>IDENTIFICATION</scope>
</reference>
<dbReference type="PANTHER" id="PTHR36686">
    <property type="entry name" value="SYNAPTONEMAL COMPLEX CENTRAL ELEMENT PROTEIN 3"/>
    <property type="match status" value="1"/>
</dbReference>
<dbReference type="FunCoup" id="A0A672F6D4">
    <property type="interactions" value="643"/>
</dbReference>
<evidence type="ECO:0008006" key="3">
    <source>
        <dbReference type="Google" id="ProtNLM"/>
    </source>
</evidence>
<dbReference type="CTD" id="644186"/>
<dbReference type="GeneID" id="115404603"/>
<keyword evidence="2" id="KW-1185">Reference proteome</keyword>
<name>A0A672F6D4_SALFA</name>
<dbReference type="RefSeq" id="XP_029969874.1">
    <property type="nucleotide sequence ID" value="XM_030114014.1"/>
</dbReference>
<dbReference type="PANTHER" id="PTHR36686:SF1">
    <property type="entry name" value="SYNAPTONEMAL COMPLEX CENTRAL ELEMENT PROTEIN 3"/>
    <property type="match status" value="1"/>
</dbReference>
<dbReference type="InParanoid" id="A0A672F6D4"/>
<gene>
    <name evidence="1" type="primary">syce3</name>
</gene>
<reference evidence="1" key="3">
    <citation type="submission" date="2025-09" db="UniProtKB">
        <authorList>
            <consortium name="Ensembl"/>
        </authorList>
    </citation>
    <scope>IDENTIFICATION</scope>
</reference>
<dbReference type="GO" id="GO:0007283">
    <property type="term" value="P:spermatogenesis"/>
    <property type="evidence" value="ECO:0007669"/>
    <property type="project" value="InterPro"/>
</dbReference>
<dbReference type="OMA" id="HLTWMAY"/>
<dbReference type="Pfam" id="PF15191">
    <property type="entry name" value="Synaptonemal_3"/>
    <property type="match status" value="1"/>
</dbReference>
<dbReference type="AlphaFoldDB" id="A0A672F6D4"/>
<evidence type="ECO:0000313" key="2">
    <source>
        <dbReference type="Proteomes" id="UP000472267"/>
    </source>
</evidence>
<dbReference type="Proteomes" id="UP000472267">
    <property type="component" value="Chromosome 2"/>
</dbReference>
<dbReference type="InterPro" id="IPR028145">
    <property type="entry name" value="Synaptonemal_3"/>
</dbReference>
<dbReference type="GO" id="GO:0007130">
    <property type="term" value="P:synaptonemal complex assembly"/>
    <property type="evidence" value="ECO:0007669"/>
    <property type="project" value="InterPro"/>
</dbReference>